<dbReference type="InterPro" id="IPR003595">
    <property type="entry name" value="Tyr_Pase_cat"/>
</dbReference>
<dbReference type="STRING" id="284811.Q75CG0"/>
<reference evidence="7 8" key="1">
    <citation type="journal article" date="2004" name="Science">
        <title>The Ashbya gossypii genome as a tool for mapping the ancient Saccharomyces cerevisiae genome.</title>
        <authorList>
            <person name="Dietrich F.S."/>
            <person name="Voegeli S."/>
            <person name="Brachat S."/>
            <person name="Lerch A."/>
            <person name="Gates K."/>
            <person name="Steiner S."/>
            <person name="Mohr C."/>
            <person name="Pohlmann R."/>
            <person name="Luedi P."/>
            <person name="Choi S."/>
            <person name="Wing R.A."/>
            <person name="Flavier A."/>
            <person name="Gaffney T.D."/>
            <person name="Philippsen P."/>
        </authorList>
    </citation>
    <scope>NUCLEOTIDE SEQUENCE [LARGE SCALE GENOMIC DNA]</scope>
    <source>
        <strain evidence="8">ATCC 10895 / CBS 109.51 / FGSC 9923 / NRRL Y-1056</strain>
    </source>
</reference>
<proteinExistence type="inferred from homology"/>
<evidence type="ECO:0000313" key="8">
    <source>
        <dbReference type="Proteomes" id="UP000000591"/>
    </source>
</evidence>
<dbReference type="GO" id="GO:1903138">
    <property type="term" value="P:negative regulation of cell integrity MAPK cascade"/>
    <property type="evidence" value="ECO:0007669"/>
    <property type="project" value="EnsemblFungi"/>
</dbReference>
<dbReference type="Gene3D" id="3.40.250.10">
    <property type="entry name" value="Rhodanese-like domain"/>
    <property type="match status" value="1"/>
</dbReference>
<reference evidence="8" key="2">
    <citation type="journal article" date="2013" name="G3 (Bethesda)">
        <title>Genomes of Ashbya fungi isolated from insects reveal four mating-type loci, numerous translocations, lack of transposons, and distinct gene duplications.</title>
        <authorList>
            <person name="Dietrich F.S."/>
            <person name="Voegeli S."/>
            <person name="Kuo S."/>
            <person name="Philippsen P."/>
        </authorList>
    </citation>
    <scope>GENOME REANNOTATION</scope>
    <source>
        <strain evidence="8">ATCC 10895 / CBS 109.51 / FGSC 9923 / NRRL Y-1056</strain>
    </source>
</reference>
<dbReference type="InterPro" id="IPR000387">
    <property type="entry name" value="Tyr_Pase_dom"/>
</dbReference>
<dbReference type="GO" id="GO:0007165">
    <property type="term" value="P:signal transduction"/>
    <property type="evidence" value="ECO:0000318"/>
    <property type="project" value="GO_Central"/>
</dbReference>
<dbReference type="PANTHER" id="PTHR19134:SF547">
    <property type="entry name" value="TYROSINE-PROTEIN PHOSPHATASE 3"/>
    <property type="match status" value="1"/>
</dbReference>
<dbReference type="CDD" id="cd18533">
    <property type="entry name" value="PTP_fungal"/>
    <property type="match status" value="1"/>
</dbReference>
<dbReference type="PROSITE" id="PS00383">
    <property type="entry name" value="TYR_PHOSPHATASE_1"/>
    <property type="match status" value="1"/>
</dbReference>
<dbReference type="GeneID" id="4619488"/>
<dbReference type="GO" id="GO:0004725">
    <property type="term" value="F:protein tyrosine phosphatase activity"/>
    <property type="evidence" value="ECO:0000318"/>
    <property type="project" value="GO_Central"/>
</dbReference>
<dbReference type="InterPro" id="IPR016130">
    <property type="entry name" value="Tyr_Pase_AS"/>
</dbReference>
<dbReference type="GO" id="GO:0071474">
    <property type="term" value="P:cellular hyperosmotic response"/>
    <property type="evidence" value="ECO:0007669"/>
    <property type="project" value="EnsemblFungi"/>
</dbReference>
<dbReference type="InParanoid" id="Q75CG0"/>
<dbReference type="SMART" id="SM00404">
    <property type="entry name" value="PTPc_motif"/>
    <property type="match status" value="1"/>
</dbReference>
<dbReference type="EC" id="3.1.3.48" evidence="2"/>
<dbReference type="PROSITE" id="PS50056">
    <property type="entry name" value="TYR_PHOSPHATASE_2"/>
    <property type="match status" value="1"/>
</dbReference>
<dbReference type="PANTHER" id="PTHR19134">
    <property type="entry name" value="RECEPTOR-TYPE TYROSINE-PROTEIN PHOSPHATASE"/>
    <property type="match status" value="1"/>
</dbReference>
<dbReference type="GO" id="GO:0043937">
    <property type="term" value="P:regulation of sporulation"/>
    <property type="evidence" value="ECO:0007669"/>
    <property type="project" value="EnsemblFungi"/>
</dbReference>
<dbReference type="GO" id="GO:0140311">
    <property type="term" value="F:protein sequestering activity"/>
    <property type="evidence" value="ECO:0007669"/>
    <property type="project" value="EnsemblFungi"/>
</dbReference>
<dbReference type="SMART" id="SM00194">
    <property type="entry name" value="PTPc"/>
    <property type="match status" value="1"/>
</dbReference>
<feature type="domain" description="Tyrosine-protein phosphatase" evidence="4">
    <location>
        <begin position="457"/>
        <end position="727"/>
    </location>
</feature>
<comment type="similarity">
    <text evidence="1">Belongs to the protein-tyrosine phosphatase family. Non-receptor class subfamily.</text>
</comment>
<dbReference type="EMBL" id="AE016816">
    <property type="protein sequence ID" value="AAS51187.2"/>
    <property type="molecule type" value="Genomic_DNA"/>
</dbReference>
<dbReference type="CDD" id="cd01446">
    <property type="entry name" value="DSP_MapKP"/>
    <property type="match status" value="1"/>
</dbReference>
<evidence type="ECO:0000256" key="2">
    <source>
        <dbReference type="ARBA" id="ARBA00013064"/>
    </source>
</evidence>
<dbReference type="eggNOG" id="KOG0789">
    <property type="taxonomic scope" value="Eukaryota"/>
</dbReference>
<dbReference type="GO" id="GO:0005634">
    <property type="term" value="C:nucleus"/>
    <property type="evidence" value="ECO:0007669"/>
    <property type="project" value="EnsemblFungi"/>
</dbReference>
<dbReference type="InterPro" id="IPR036873">
    <property type="entry name" value="Rhodanese-like_dom_sf"/>
</dbReference>
<keyword evidence="8" id="KW-1185">Reference proteome</keyword>
<dbReference type="InterPro" id="IPR029021">
    <property type="entry name" value="Prot-tyrosine_phosphatase-like"/>
</dbReference>
<accession>Q75CG0</accession>
<feature type="domain" description="Rhodanese" evidence="6">
    <location>
        <begin position="98"/>
        <end position="228"/>
    </location>
</feature>
<name>Q75CG0_EREGS</name>
<evidence type="ECO:0000256" key="3">
    <source>
        <dbReference type="SAM" id="MobiDB-lite"/>
    </source>
</evidence>
<dbReference type="InterPro" id="IPR000242">
    <property type="entry name" value="PTP_cat"/>
</dbReference>
<evidence type="ECO:0000259" key="5">
    <source>
        <dbReference type="PROSITE" id="PS50056"/>
    </source>
</evidence>
<dbReference type="InterPro" id="IPR001763">
    <property type="entry name" value="Rhodanese-like_dom"/>
</dbReference>
<dbReference type="GO" id="GO:0071507">
    <property type="term" value="P:pheromone response MAPK cascade"/>
    <property type="evidence" value="ECO:0007669"/>
    <property type="project" value="EnsemblFungi"/>
</dbReference>
<evidence type="ECO:0000259" key="4">
    <source>
        <dbReference type="PROSITE" id="PS50055"/>
    </source>
</evidence>
<dbReference type="PROSITE" id="PS50055">
    <property type="entry name" value="TYR_PHOSPHATASE_PTP"/>
    <property type="match status" value="1"/>
</dbReference>
<dbReference type="SUPFAM" id="SSF52799">
    <property type="entry name" value="(Phosphotyrosine protein) phosphatases II"/>
    <property type="match status" value="1"/>
</dbReference>
<protein>
    <recommendedName>
        <fullName evidence="2">protein-tyrosine-phosphatase</fullName>
        <ecNumber evidence="2">3.1.3.48</ecNumber>
    </recommendedName>
</protein>
<dbReference type="HOGENOM" id="CLU_007989_1_0_1"/>
<organism evidence="7 8">
    <name type="scientific">Eremothecium gossypii (strain ATCC 10895 / CBS 109.51 / FGSC 9923 / NRRL Y-1056)</name>
    <name type="common">Yeast</name>
    <name type="synonym">Ashbya gossypii</name>
    <dbReference type="NCBI Taxonomy" id="284811"/>
    <lineage>
        <taxon>Eukaryota</taxon>
        <taxon>Fungi</taxon>
        <taxon>Dikarya</taxon>
        <taxon>Ascomycota</taxon>
        <taxon>Saccharomycotina</taxon>
        <taxon>Saccharomycetes</taxon>
        <taxon>Saccharomycetales</taxon>
        <taxon>Saccharomycetaceae</taxon>
        <taxon>Eremothecium</taxon>
    </lineage>
</organism>
<dbReference type="Proteomes" id="UP000000591">
    <property type="component" value="Chromosome III"/>
</dbReference>
<dbReference type="GO" id="GO:0071852">
    <property type="term" value="P:fungal-type cell wall organization or biogenesis"/>
    <property type="evidence" value="ECO:0007669"/>
    <property type="project" value="EnsemblFungi"/>
</dbReference>
<gene>
    <name evidence="7" type="ORF">AGOS_ACL041C</name>
</gene>
<dbReference type="Pfam" id="PF00102">
    <property type="entry name" value="Y_phosphatase"/>
    <property type="match status" value="1"/>
</dbReference>
<feature type="domain" description="Tyrosine specific protein phosphatases" evidence="5">
    <location>
        <begin position="631"/>
        <end position="718"/>
    </location>
</feature>
<dbReference type="KEGG" id="ago:AGOS_ACL041C"/>
<dbReference type="OrthoDB" id="6058203at2759"/>
<dbReference type="SMART" id="SM00450">
    <property type="entry name" value="RHOD"/>
    <property type="match status" value="1"/>
</dbReference>
<dbReference type="SUPFAM" id="SSF52821">
    <property type="entry name" value="Rhodanese/Cell cycle control phosphatase"/>
    <property type="match status" value="1"/>
</dbReference>
<dbReference type="Gene3D" id="3.90.190.10">
    <property type="entry name" value="Protein tyrosine phosphatase superfamily"/>
    <property type="match status" value="1"/>
</dbReference>
<dbReference type="AlphaFoldDB" id="Q75CG0"/>
<evidence type="ECO:0000313" key="7">
    <source>
        <dbReference type="EMBL" id="AAS51187.2"/>
    </source>
</evidence>
<dbReference type="PRINTS" id="PR00700">
    <property type="entry name" value="PRTYPHPHTASE"/>
</dbReference>
<dbReference type="InterPro" id="IPR050348">
    <property type="entry name" value="Protein-Tyr_Phosphatase"/>
</dbReference>
<dbReference type="FunCoup" id="Q75CG0">
    <property type="interactions" value="122"/>
</dbReference>
<dbReference type="Pfam" id="PF00581">
    <property type="entry name" value="Rhodanese"/>
    <property type="match status" value="1"/>
</dbReference>
<evidence type="ECO:0000259" key="6">
    <source>
        <dbReference type="PROSITE" id="PS50206"/>
    </source>
</evidence>
<dbReference type="RefSeq" id="NP_983363.2">
    <property type="nucleotide sequence ID" value="NM_208716.2"/>
</dbReference>
<feature type="compositionally biased region" description="Low complexity" evidence="3">
    <location>
        <begin position="20"/>
        <end position="37"/>
    </location>
</feature>
<sequence length="765" mass="85735">MVLKGGEYYRVGYGPGHKSTLSDSVSILSNSSTTAEEGGPGGPAHAKTRSAGMVEGPAVPHGSSAYKVGVSAGGGLRFPLHAGCRTMDSRALGNMLNEDANTVVVDTRPFVEYSKSHVRGALHVCLPSTLLRRKTFSLARLLENLPPGDRESVRERLREHTQGERSLSIVIYDNLPMKGDGWSSLACAGLSAKFLENNWEAEGQNVPDVYILSDGYQQFQLQFAELSEALPASADDDLLCQPPGLCASASSLSTPSSFRGSPLEPLPSPLTTSPMSQLFKFQLPTQRPLQNGSSHAFPRVFKMRHFEENSNLESYLGAVDINENRKLSEFDETSDSNGTRFQQSFFKFPLKLSFQLEYAKITELYKQEEIDCVIPKWFQDLMLKPSKMQYVEQFQRLDILERTRLDRILNTPFGDKINSVSTIPCDINDAELANYFDYDKEYDPEITISSGVELGAKNRYKDVFPYEHTRVVLRRDSELRSTTVPFEKDSVIDTYINANYLTSPFDSGKKSGSAGRYIATQAPLPETIHDFYTCIINNNVPVVLSLTDEFEHGIEKCCKFWADGEYNGIVVSMLEEHKGEVLFIRRIKITYNDGKSSYELLQIQIKDWPDLGILDSPKDIIDMIFLKDYVIQQLMSDGIFAEDEMPTVLVHCSAGCGRTGTLCTVDSVISNLTEIAHQSEQWASSKSTASGVFDPIVTIIDRFRKQRISMVQTITQYLFIYDCMLRYFKIRLETINEGSDSNRVRSLIGEQDILGNFIRSKITAR</sequence>
<dbReference type="OMA" id="KDWPDLG"/>
<dbReference type="PROSITE" id="PS50206">
    <property type="entry name" value="RHODANESE_3"/>
    <property type="match status" value="1"/>
</dbReference>
<feature type="region of interest" description="Disordered" evidence="3">
    <location>
        <begin position="20"/>
        <end position="51"/>
    </location>
</feature>
<dbReference type="GO" id="GO:0005737">
    <property type="term" value="C:cytoplasm"/>
    <property type="evidence" value="ECO:0007669"/>
    <property type="project" value="EnsemblFungi"/>
</dbReference>
<evidence type="ECO:0000256" key="1">
    <source>
        <dbReference type="ARBA" id="ARBA00009649"/>
    </source>
</evidence>